<proteinExistence type="predicted"/>
<keyword evidence="2" id="KW-1185">Reference proteome</keyword>
<evidence type="ECO:0000313" key="2">
    <source>
        <dbReference type="Proteomes" id="UP001189122"/>
    </source>
</evidence>
<sequence length="61" mass="7220">METKNLDTEERNYIMKDRLYKFLMGLNLEHETLVNQILAQEVVLNIEEAIALTDKKKILEI</sequence>
<dbReference type="AlphaFoldDB" id="A0A7I8ILE8"/>
<protein>
    <submittedName>
        <fullName evidence="1">Uncharacterized protein</fullName>
    </submittedName>
</protein>
<organism evidence="1">
    <name type="scientific">Spirodela intermedia</name>
    <name type="common">Intermediate duckweed</name>
    <dbReference type="NCBI Taxonomy" id="51605"/>
    <lineage>
        <taxon>Eukaryota</taxon>
        <taxon>Viridiplantae</taxon>
        <taxon>Streptophyta</taxon>
        <taxon>Embryophyta</taxon>
        <taxon>Tracheophyta</taxon>
        <taxon>Spermatophyta</taxon>
        <taxon>Magnoliopsida</taxon>
        <taxon>Liliopsida</taxon>
        <taxon>Araceae</taxon>
        <taxon>Lemnoideae</taxon>
        <taxon>Spirodela</taxon>
    </lineage>
</organism>
<gene>
    <name evidence="1" type="ORF">SI7747_04004442</name>
</gene>
<accession>A0A7I8ILE8</accession>
<name>A0A7I8ILE8_SPIIN</name>
<dbReference type="EMBL" id="CACRZD030000004">
    <property type="protein sequence ID" value="CAA6657992.1"/>
    <property type="molecule type" value="Genomic_DNA"/>
</dbReference>
<dbReference type="EMBL" id="LR743591">
    <property type="protein sequence ID" value="CAA2618275.1"/>
    <property type="molecule type" value="Genomic_DNA"/>
</dbReference>
<evidence type="ECO:0000313" key="1">
    <source>
        <dbReference type="EMBL" id="CAA2618275.1"/>
    </source>
</evidence>
<reference evidence="1 2" key="1">
    <citation type="submission" date="2019-12" db="EMBL/GenBank/DDBJ databases">
        <authorList>
            <person name="Scholz U."/>
            <person name="Mascher M."/>
            <person name="Fiebig A."/>
        </authorList>
    </citation>
    <scope>NUCLEOTIDE SEQUENCE</scope>
</reference>
<dbReference type="Proteomes" id="UP001189122">
    <property type="component" value="Unassembled WGS sequence"/>
</dbReference>